<evidence type="ECO:0000256" key="1">
    <source>
        <dbReference type="SAM" id="Phobius"/>
    </source>
</evidence>
<keyword evidence="1" id="KW-1133">Transmembrane helix</keyword>
<accession>A0A316C6F6</accession>
<sequence>MLASLIASFASGETGLAVRRLRRAAIAYLFAAAAGLCGVGFLIGAGYIAAARRYGTLETSLAFGIGFLVLAGIILIIHRLAAGSRRRREVRRRNQDMAAMAVASGLALLPSLLRKPAGLGALAAPAIAAVAYAIYRENRPKEGSADDEA</sequence>
<feature type="transmembrane region" description="Helical" evidence="1">
    <location>
        <begin position="61"/>
        <end position="82"/>
    </location>
</feature>
<keyword evidence="1" id="KW-0472">Membrane</keyword>
<name>A0A316C6F6_PSESE</name>
<proteinExistence type="predicted"/>
<keyword evidence="3" id="KW-1185">Reference proteome</keyword>
<evidence type="ECO:0000313" key="2">
    <source>
        <dbReference type="EMBL" id="PWJ84913.1"/>
    </source>
</evidence>
<organism evidence="2 3">
    <name type="scientific">Pseudaminobacter salicylatoxidans</name>
    <dbReference type="NCBI Taxonomy" id="93369"/>
    <lineage>
        <taxon>Bacteria</taxon>
        <taxon>Pseudomonadati</taxon>
        <taxon>Pseudomonadota</taxon>
        <taxon>Alphaproteobacteria</taxon>
        <taxon>Hyphomicrobiales</taxon>
        <taxon>Phyllobacteriaceae</taxon>
        <taxon>Pseudaminobacter</taxon>
    </lineage>
</organism>
<protein>
    <submittedName>
        <fullName evidence="2">Uncharacterized protein</fullName>
    </submittedName>
</protein>
<evidence type="ECO:0000313" key="3">
    <source>
        <dbReference type="Proteomes" id="UP000245396"/>
    </source>
</evidence>
<keyword evidence="1" id="KW-0812">Transmembrane</keyword>
<dbReference type="AlphaFoldDB" id="A0A316C6F6"/>
<dbReference type="STRING" id="1192868.GCA_000304395_02755"/>
<dbReference type="Proteomes" id="UP000245396">
    <property type="component" value="Unassembled WGS sequence"/>
</dbReference>
<dbReference type="RefSeq" id="WP_109612445.1">
    <property type="nucleotide sequence ID" value="NZ_QGGG01000004.1"/>
</dbReference>
<feature type="transmembrane region" description="Helical" evidence="1">
    <location>
        <begin position="26"/>
        <end position="49"/>
    </location>
</feature>
<gene>
    <name evidence="2" type="ORF">C7441_104181</name>
</gene>
<comment type="caution">
    <text evidence="2">The sequence shown here is derived from an EMBL/GenBank/DDBJ whole genome shotgun (WGS) entry which is preliminary data.</text>
</comment>
<reference evidence="2 3" key="1">
    <citation type="submission" date="2018-05" db="EMBL/GenBank/DDBJ databases">
        <title>Genomic Encyclopedia of Type Strains, Phase IV (KMG-IV): sequencing the most valuable type-strain genomes for metagenomic binning, comparative biology and taxonomic classification.</title>
        <authorList>
            <person name="Goeker M."/>
        </authorList>
    </citation>
    <scope>NUCLEOTIDE SEQUENCE [LARGE SCALE GENOMIC DNA]</scope>
    <source>
        <strain evidence="2 3">DSM 6986</strain>
    </source>
</reference>
<dbReference type="EMBL" id="QGGG01000004">
    <property type="protein sequence ID" value="PWJ84913.1"/>
    <property type="molecule type" value="Genomic_DNA"/>
</dbReference>